<reference evidence="1" key="1">
    <citation type="submission" date="2022-03" db="EMBL/GenBank/DDBJ databases">
        <authorList>
            <person name="Martin C."/>
        </authorList>
    </citation>
    <scope>NUCLEOTIDE SEQUENCE</scope>
</reference>
<keyword evidence="2" id="KW-1185">Reference proteome</keyword>
<sequence>MACRQCDNSTTVACRQCDNSTMVACHQFDNTMVACPQCDKSTKGICPQCDNNNTTRVTWPLNELCKQSYLNPVQLSNGDDKTLYHNIHCLKCNTLAEFNNDLNKSHLCSMKLPEKQPMYRSEVHFQVNLDLNEGLDNVIIRTTSWKGVWNINFQLQCDLNMSCEEPDCINASMQCTPISCPVGYKALSQECVLDWNLVKVHLFFNKHPSSSPTLPFPYMAKLLITQTYKPVGYIVKLEHKVEAIHQFNITFNVLFTRNTTWEQIDAEMDEAFEKLLDNANQMFEHSPIIRVGYDLHTNQTREPITDIFLTSPEQSTETLTNKLYPRRKDPNDGLNVTHFVKSTGMSYRFSMNIWVVFCSTQWFILL</sequence>
<dbReference type="AlphaFoldDB" id="A0A8S4NIL8"/>
<accession>A0A8S4NIL8</accession>
<dbReference type="EMBL" id="CAIIXF020000003">
    <property type="protein sequence ID" value="CAH1780217.1"/>
    <property type="molecule type" value="Genomic_DNA"/>
</dbReference>
<protein>
    <submittedName>
        <fullName evidence="1">Uncharacterized protein</fullName>
    </submittedName>
</protein>
<name>A0A8S4NIL8_OWEFU</name>
<dbReference type="Proteomes" id="UP000749559">
    <property type="component" value="Unassembled WGS sequence"/>
</dbReference>
<organism evidence="1 2">
    <name type="scientific">Owenia fusiformis</name>
    <name type="common">Polychaete worm</name>
    <dbReference type="NCBI Taxonomy" id="6347"/>
    <lineage>
        <taxon>Eukaryota</taxon>
        <taxon>Metazoa</taxon>
        <taxon>Spiralia</taxon>
        <taxon>Lophotrochozoa</taxon>
        <taxon>Annelida</taxon>
        <taxon>Polychaeta</taxon>
        <taxon>Sedentaria</taxon>
        <taxon>Canalipalpata</taxon>
        <taxon>Sabellida</taxon>
        <taxon>Oweniida</taxon>
        <taxon>Oweniidae</taxon>
        <taxon>Owenia</taxon>
    </lineage>
</organism>
<proteinExistence type="predicted"/>
<gene>
    <name evidence="1" type="ORF">OFUS_LOCUS6937</name>
</gene>
<evidence type="ECO:0000313" key="2">
    <source>
        <dbReference type="Proteomes" id="UP000749559"/>
    </source>
</evidence>
<evidence type="ECO:0000313" key="1">
    <source>
        <dbReference type="EMBL" id="CAH1780217.1"/>
    </source>
</evidence>
<comment type="caution">
    <text evidence="1">The sequence shown here is derived from an EMBL/GenBank/DDBJ whole genome shotgun (WGS) entry which is preliminary data.</text>
</comment>